<dbReference type="InterPro" id="IPR007712">
    <property type="entry name" value="RelE/ParE_toxin"/>
</dbReference>
<comment type="caution">
    <text evidence="2">The sequence shown here is derived from an EMBL/GenBank/DDBJ whole genome shotgun (WGS) entry which is preliminary data.</text>
</comment>
<dbReference type="Gene3D" id="3.30.2310.20">
    <property type="entry name" value="RelE-like"/>
    <property type="match status" value="1"/>
</dbReference>
<name>A0A0B0EJL5_9BACT</name>
<evidence type="ECO:0000313" key="3">
    <source>
        <dbReference type="Proteomes" id="UP000030652"/>
    </source>
</evidence>
<sequence>PEMGGQVPESDDHNVRDLIYKGYRIIYQIKEGYLEIITVLHGSKLLKL</sequence>
<keyword evidence="1" id="KW-1277">Toxin-antitoxin system</keyword>
<proteinExistence type="predicted"/>
<accession>A0A0B0EJL5</accession>
<gene>
    <name evidence="2" type="ORF">SCABRO_03421</name>
</gene>
<protein>
    <submittedName>
        <fullName evidence="2">Plasmid stabilization system protein</fullName>
    </submittedName>
</protein>
<dbReference type="InterPro" id="IPR035093">
    <property type="entry name" value="RelE/ParE_toxin_dom_sf"/>
</dbReference>
<dbReference type="AlphaFoldDB" id="A0A0B0EJL5"/>
<organism evidence="2 3">
    <name type="scientific">Candidatus Scalindua brodae</name>
    <dbReference type="NCBI Taxonomy" id="237368"/>
    <lineage>
        <taxon>Bacteria</taxon>
        <taxon>Pseudomonadati</taxon>
        <taxon>Planctomycetota</taxon>
        <taxon>Candidatus Brocadiia</taxon>
        <taxon>Candidatus Brocadiales</taxon>
        <taxon>Candidatus Scalinduaceae</taxon>
        <taxon>Candidatus Scalindua</taxon>
    </lineage>
</organism>
<feature type="non-terminal residue" evidence="2">
    <location>
        <position position="1"/>
    </location>
</feature>
<evidence type="ECO:0000256" key="1">
    <source>
        <dbReference type="ARBA" id="ARBA00022649"/>
    </source>
</evidence>
<reference evidence="2 3" key="1">
    <citation type="submission" date="2014-10" db="EMBL/GenBank/DDBJ databases">
        <title>Draft genome of anammox bacterium scalindua brodae, obtained using differential coverage binning of sequence data from two enrichment reactors.</title>
        <authorList>
            <person name="Speth D.R."/>
            <person name="Russ L."/>
            <person name="Kartal B."/>
            <person name="Op den Camp H.J."/>
            <person name="Dutilh B.E."/>
            <person name="Jetten M.S."/>
        </authorList>
    </citation>
    <scope>NUCLEOTIDE SEQUENCE [LARGE SCALE GENOMIC DNA]</scope>
    <source>
        <strain evidence="2">RU1</strain>
    </source>
</reference>
<dbReference type="Proteomes" id="UP000030652">
    <property type="component" value="Unassembled WGS sequence"/>
</dbReference>
<dbReference type="Pfam" id="PF05016">
    <property type="entry name" value="ParE_toxin"/>
    <property type="match status" value="1"/>
</dbReference>
<evidence type="ECO:0000313" key="2">
    <source>
        <dbReference type="EMBL" id="KHE90850.1"/>
    </source>
</evidence>
<dbReference type="EMBL" id="JRYO01000232">
    <property type="protein sequence ID" value="KHE90850.1"/>
    <property type="molecule type" value="Genomic_DNA"/>
</dbReference>